<dbReference type="Proteomes" id="UP000002033">
    <property type="component" value="Chromosome"/>
</dbReference>
<feature type="chain" id="PRO_5003116068" evidence="2">
    <location>
        <begin position="26"/>
        <end position="93"/>
    </location>
</feature>
<gene>
    <name evidence="3" type="ordered locus">Hden_0406</name>
</gene>
<sequence precursor="true">MRLQARIFGLAMVVGSILASGGVAADDAHTRALDTSIPSSSVSAPSGGDKSSADDLSSRIDQLEANRTAAGQTKSPISLSVSGWVSQEVTIRK</sequence>
<evidence type="ECO:0000313" key="4">
    <source>
        <dbReference type="Proteomes" id="UP000002033"/>
    </source>
</evidence>
<feature type="signal peptide" evidence="2">
    <location>
        <begin position="1"/>
        <end position="25"/>
    </location>
</feature>
<feature type="compositionally biased region" description="Low complexity" evidence="1">
    <location>
        <begin position="36"/>
        <end position="50"/>
    </location>
</feature>
<dbReference type="KEGG" id="hdn:Hden_0406"/>
<dbReference type="AlphaFoldDB" id="D8JRJ9"/>
<protein>
    <submittedName>
        <fullName evidence="3">Uncharacterized protein</fullName>
    </submittedName>
</protein>
<proteinExistence type="predicted"/>
<dbReference type="HOGENOM" id="CLU_2316481_0_0_5"/>
<evidence type="ECO:0000256" key="2">
    <source>
        <dbReference type="SAM" id="SignalP"/>
    </source>
</evidence>
<keyword evidence="4" id="KW-1185">Reference proteome</keyword>
<reference evidence="4" key="1">
    <citation type="journal article" date="2011" name="J. Bacteriol.">
        <title>Genome sequences of eight morphologically diverse alphaproteobacteria.</title>
        <authorList>
            <consortium name="US DOE Joint Genome Institute"/>
            <person name="Brown P.J."/>
            <person name="Kysela D.T."/>
            <person name="Buechlein A."/>
            <person name="Hemmerich C."/>
            <person name="Brun Y.V."/>
        </authorList>
    </citation>
    <scope>NUCLEOTIDE SEQUENCE [LARGE SCALE GENOMIC DNA]</scope>
    <source>
        <strain evidence="4">ATCC 51888 / DSM 1869 / NCIB 11706 / TK 0415</strain>
    </source>
</reference>
<accession>D8JRJ9</accession>
<feature type="compositionally biased region" description="Basic and acidic residues" evidence="1">
    <location>
        <begin position="51"/>
        <end position="64"/>
    </location>
</feature>
<feature type="region of interest" description="Disordered" evidence="1">
    <location>
        <begin position="36"/>
        <end position="74"/>
    </location>
</feature>
<dbReference type="RefSeq" id="WP_013214447.1">
    <property type="nucleotide sequence ID" value="NC_014313.1"/>
</dbReference>
<name>D8JRJ9_HYPDA</name>
<keyword evidence="2" id="KW-0732">Signal</keyword>
<dbReference type="EMBL" id="CP002083">
    <property type="protein sequence ID" value="ADJ22228.1"/>
    <property type="molecule type" value="Genomic_DNA"/>
</dbReference>
<organism evidence="3 4">
    <name type="scientific">Hyphomicrobium denitrificans (strain ATCC 51888 / DSM 1869 / NCIMB 11706 / TK 0415)</name>
    <dbReference type="NCBI Taxonomy" id="582899"/>
    <lineage>
        <taxon>Bacteria</taxon>
        <taxon>Pseudomonadati</taxon>
        <taxon>Pseudomonadota</taxon>
        <taxon>Alphaproteobacteria</taxon>
        <taxon>Hyphomicrobiales</taxon>
        <taxon>Hyphomicrobiaceae</taxon>
        <taxon>Hyphomicrobium</taxon>
    </lineage>
</organism>
<evidence type="ECO:0000256" key="1">
    <source>
        <dbReference type="SAM" id="MobiDB-lite"/>
    </source>
</evidence>
<evidence type="ECO:0000313" key="3">
    <source>
        <dbReference type="EMBL" id="ADJ22228.1"/>
    </source>
</evidence>
<dbReference type="OrthoDB" id="9850472at2"/>